<dbReference type="Proteomes" id="UP000324738">
    <property type="component" value="Unassembled WGS sequence"/>
</dbReference>
<dbReference type="RefSeq" id="WP_149296819.1">
    <property type="nucleotide sequence ID" value="NZ_VTWH01000001.1"/>
</dbReference>
<gene>
    <name evidence="2" type="ORF">FPY71_01210</name>
</gene>
<feature type="region of interest" description="Disordered" evidence="1">
    <location>
        <begin position="80"/>
        <end position="101"/>
    </location>
</feature>
<dbReference type="AlphaFoldDB" id="A0A5B0E220"/>
<sequence>MNNRGPNRVLDEFAKLFTDTAGAAQGVRREIETVARTQVERLLNQLDIVQREEFDAVREMAVRARTENEELKRRIAALEAKLGGAGPEQPSPIPSPIPPTL</sequence>
<dbReference type="EMBL" id="VTWH01000001">
    <property type="protein sequence ID" value="KAA0971780.1"/>
    <property type="molecule type" value="Genomic_DNA"/>
</dbReference>
<comment type="caution">
    <text evidence="2">The sequence shown here is derived from an EMBL/GenBank/DDBJ whole genome shotgun (WGS) entry which is preliminary data.</text>
</comment>
<evidence type="ECO:0000313" key="2">
    <source>
        <dbReference type="EMBL" id="KAA0971780.1"/>
    </source>
</evidence>
<evidence type="ECO:0000256" key="1">
    <source>
        <dbReference type="SAM" id="MobiDB-lite"/>
    </source>
</evidence>
<dbReference type="OrthoDB" id="7392124at2"/>
<dbReference type="InterPro" id="IPR007475">
    <property type="entry name" value="UbiK"/>
</dbReference>
<evidence type="ECO:0000313" key="3">
    <source>
        <dbReference type="Proteomes" id="UP000324738"/>
    </source>
</evidence>
<name>A0A5B0E220_9HYPH</name>
<keyword evidence="3" id="KW-1185">Reference proteome</keyword>
<proteinExistence type="predicted"/>
<feature type="compositionally biased region" description="Pro residues" evidence="1">
    <location>
        <begin position="89"/>
        <end position="101"/>
    </location>
</feature>
<organism evidence="2 3">
    <name type="scientific">Aureimonas fodinaquatilis</name>
    <dbReference type="NCBI Taxonomy" id="2565783"/>
    <lineage>
        <taxon>Bacteria</taxon>
        <taxon>Pseudomonadati</taxon>
        <taxon>Pseudomonadota</taxon>
        <taxon>Alphaproteobacteria</taxon>
        <taxon>Hyphomicrobiales</taxon>
        <taxon>Aurantimonadaceae</taxon>
        <taxon>Aureimonas</taxon>
    </lineage>
</organism>
<accession>A0A5B0E220</accession>
<dbReference type="Pfam" id="PF04380">
    <property type="entry name" value="BMFP"/>
    <property type="match status" value="1"/>
</dbReference>
<protein>
    <submittedName>
        <fullName evidence="2">Accessory factor UbiK family protein</fullName>
    </submittedName>
</protein>
<reference evidence="2 3" key="1">
    <citation type="submission" date="2019-08" db="EMBL/GenBank/DDBJ databases">
        <title>Aureimonas fodiniaquatilis sp. nov., isolated from a coal mine wastewater.</title>
        <authorList>
            <person name="Kim W."/>
        </authorList>
    </citation>
    <scope>NUCLEOTIDE SEQUENCE [LARGE SCALE GENOMIC DNA]</scope>
    <source>
        <strain evidence="2 3">CAU 1482</strain>
    </source>
</reference>